<proteinExistence type="predicted"/>
<dbReference type="PANTHER" id="PTHR33266">
    <property type="entry name" value="CHROMOSOME 15, WHOLE GENOME SHOTGUN SEQUENCE"/>
    <property type="match status" value="1"/>
</dbReference>
<dbReference type="OrthoDB" id="2367476at2759"/>
<gene>
    <name evidence="1" type="ORF">RFULGI_LOCUS15159</name>
</gene>
<feature type="non-terminal residue" evidence="1">
    <location>
        <position position="501"/>
    </location>
</feature>
<dbReference type="Proteomes" id="UP000789396">
    <property type="component" value="Unassembled WGS sequence"/>
</dbReference>
<protein>
    <submittedName>
        <fullName evidence="1">11839_t:CDS:1</fullName>
    </submittedName>
</protein>
<accession>A0A9N9JAE6</accession>
<dbReference type="PANTHER" id="PTHR33266:SF1">
    <property type="entry name" value="F-BOX DOMAIN-CONTAINING PROTEIN"/>
    <property type="match status" value="1"/>
</dbReference>
<dbReference type="EMBL" id="CAJVPZ010047407">
    <property type="protein sequence ID" value="CAG8772474.1"/>
    <property type="molecule type" value="Genomic_DNA"/>
</dbReference>
<organism evidence="1 2">
    <name type="scientific">Racocetra fulgida</name>
    <dbReference type="NCBI Taxonomy" id="60492"/>
    <lineage>
        <taxon>Eukaryota</taxon>
        <taxon>Fungi</taxon>
        <taxon>Fungi incertae sedis</taxon>
        <taxon>Mucoromycota</taxon>
        <taxon>Glomeromycotina</taxon>
        <taxon>Glomeromycetes</taxon>
        <taxon>Diversisporales</taxon>
        <taxon>Gigasporaceae</taxon>
        <taxon>Racocetra</taxon>
    </lineage>
</organism>
<sequence length="501" mass="57777">SEEDEEIVQKAFSRTFQDPSNLSERFIKFIDKCLDDYETIKGYYAPYTTLVQASGTGKSKLLINVAEKIMTVYCCLRDSKSSGYPFRSDIANILVRDFMNEQEAIATYLAYICACFQKMQEFDRDFKEWMDWHTNKISQEKFWRDVENRMGDIKSHLMKCSKDSETTELVKKYLVKKKHIERKGSVKYLFAFDEAHTLISKNDGNKSVGKNSLFYYIRRALILLPKEAGIFAIFTDTHSNISNFSPVSYLDPSKRVAEEGFILFEPFYLLDTVDMNVNFKKVMTLKESADPQHFFQYGRPLWGALLMPSSDTKGMESEHIIELAMDKLIGGKFFSVWKKDLKDSQKKIDILETLAILGPRLCIEVAPQSGYAPDLIANNMRLCINILEDRKYVVTSMPTEPVLAEASARIMNDPHVSLTELINQLSEALKKGVVEAGYRGELTARLLLLNAWDCCIKKKNEKEKSFDDTDIIFRFVTIEDFLRSLLADNVYEKIENRLEKK</sequence>
<keyword evidence="2" id="KW-1185">Reference proteome</keyword>
<feature type="non-terminal residue" evidence="1">
    <location>
        <position position="1"/>
    </location>
</feature>
<dbReference type="AlphaFoldDB" id="A0A9N9JAE6"/>
<evidence type="ECO:0000313" key="2">
    <source>
        <dbReference type="Proteomes" id="UP000789396"/>
    </source>
</evidence>
<evidence type="ECO:0000313" key="1">
    <source>
        <dbReference type="EMBL" id="CAG8772474.1"/>
    </source>
</evidence>
<name>A0A9N9JAE6_9GLOM</name>
<reference evidence="1" key="1">
    <citation type="submission" date="2021-06" db="EMBL/GenBank/DDBJ databases">
        <authorList>
            <person name="Kallberg Y."/>
            <person name="Tangrot J."/>
            <person name="Rosling A."/>
        </authorList>
    </citation>
    <scope>NUCLEOTIDE SEQUENCE</scope>
    <source>
        <strain evidence="1">IN212</strain>
    </source>
</reference>
<comment type="caution">
    <text evidence="1">The sequence shown here is derived from an EMBL/GenBank/DDBJ whole genome shotgun (WGS) entry which is preliminary data.</text>
</comment>